<dbReference type="Proteomes" id="UP000239648">
    <property type="component" value="Unassembled WGS sequence"/>
</dbReference>
<proteinExistence type="predicted"/>
<dbReference type="GO" id="GO:0004860">
    <property type="term" value="F:protein kinase inhibitor activity"/>
    <property type="evidence" value="ECO:0007669"/>
    <property type="project" value="UniProtKB-KW"/>
</dbReference>
<evidence type="ECO:0000256" key="1">
    <source>
        <dbReference type="ARBA" id="ARBA00022741"/>
    </source>
</evidence>
<evidence type="ECO:0000313" key="8">
    <source>
        <dbReference type="Proteomes" id="UP000239648"/>
    </source>
</evidence>
<evidence type="ECO:0000313" key="5">
    <source>
        <dbReference type="EMBL" id="PPK50340.1"/>
    </source>
</evidence>
<reference evidence="5 8" key="1">
    <citation type="submission" date="2018-02" db="EMBL/GenBank/DDBJ databases">
        <title>Deep subsurface shale carbon reservoir microbial communities from Ohio and West Virginia, USA.</title>
        <authorList>
            <person name="Wrighton K."/>
        </authorList>
    </citation>
    <scope>NUCLEOTIDE SEQUENCE [LARGE SCALE GENOMIC DNA]</scope>
    <source>
        <strain evidence="5 8">UTICA-S1B6</strain>
    </source>
</reference>
<accession>A0A2S6G3U4</accession>
<evidence type="ECO:0000256" key="2">
    <source>
        <dbReference type="ARBA" id="ARBA00022801"/>
    </source>
</evidence>
<dbReference type="SMART" id="SM00796">
    <property type="entry name" value="AHS1"/>
    <property type="match status" value="1"/>
</dbReference>
<reference evidence="6 7" key="2">
    <citation type="submission" date="2018-02" db="EMBL/GenBank/DDBJ databases">
        <title>Subsurface microbial communities from deep shales in Ohio and West Virginia, USA.</title>
        <authorList>
            <person name="Wrighton K."/>
        </authorList>
    </citation>
    <scope>NUCLEOTIDE SEQUENCE [LARGE SCALE GENOMIC DNA]</scope>
    <source>
        <strain evidence="6 7">UTICA-S1B9</strain>
    </source>
</reference>
<evidence type="ECO:0000259" key="4">
    <source>
        <dbReference type="SMART" id="SM00796"/>
    </source>
</evidence>
<dbReference type="GO" id="GO:0005524">
    <property type="term" value="F:ATP binding"/>
    <property type="evidence" value="ECO:0007669"/>
    <property type="project" value="UniProtKB-KW"/>
</dbReference>
<dbReference type="EMBL" id="PTIU01000028">
    <property type="protein sequence ID" value="PPK53188.1"/>
    <property type="molecule type" value="Genomic_DNA"/>
</dbReference>
<feature type="domain" description="Carboxyltransferase" evidence="4">
    <location>
        <begin position="2"/>
        <end position="204"/>
    </location>
</feature>
<keyword evidence="1" id="KW-0547">Nucleotide-binding</keyword>
<keyword evidence="3" id="KW-0067">ATP-binding</keyword>
<organism evidence="6 7">
    <name type="scientific">Marinobacter persicus</name>
    <dbReference type="NCBI Taxonomy" id="930118"/>
    <lineage>
        <taxon>Bacteria</taxon>
        <taxon>Pseudomonadati</taxon>
        <taxon>Pseudomonadota</taxon>
        <taxon>Gammaproteobacteria</taxon>
        <taxon>Pseudomonadales</taxon>
        <taxon>Marinobacteraceae</taxon>
        <taxon>Marinobacter</taxon>
    </lineage>
</organism>
<evidence type="ECO:0000313" key="7">
    <source>
        <dbReference type="Proteomes" id="UP000239446"/>
    </source>
</evidence>
<dbReference type="InterPro" id="IPR010016">
    <property type="entry name" value="PxpB"/>
</dbReference>
<keyword evidence="8" id="KW-1185">Reference proteome</keyword>
<dbReference type="Pfam" id="PF02682">
    <property type="entry name" value="CT_C_D"/>
    <property type="match status" value="1"/>
</dbReference>
<dbReference type="NCBIfam" id="TIGR00370">
    <property type="entry name" value="5-oxoprolinase subunit PxpB"/>
    <property type="match status" value="1"/>
</dbReference>
<dbReference type="EMBL" id="PTIT01000028">
    <property type="protein sequence ID" value="PPK50340.1"/>
    <property type="molecule type" value="Genomic_DNA"/>
</dbReference>
<evidence type="ECO:0000256" key="3">
    <source>
        <dbReference type="ARBA" id="ARBA00022840"/>
    </source>
</evidence>
<dbReference type="STRING" id="930118.SAMN05216429_10918"/>
<dbReference type="Gene3D" id="3.30.1360.40">
    <property type="match status" value="1"/>
</dbReference>
<dbReference type="InterPro" id="IPR003833">
    <property type="entry name" value="CT_C_D"/>
</dbReference>
<dbReference type="SUPFAM" id="SSF160467">
    <property type="entry name" value="PH0987 N-terminal domain-like"/>
    <property type="match status" value="1"/>
</dbReference>
<evidence type="ECO:0000313" key="6">
    <source>
        <dbReference type="EMBL" id="PPK53188.1"/>
    </source>
</evidence>
<comment type="caution">
    <text evidence="6">The sequence shown here is derived from an EMBL/GenBank/DDBJ whole genome shotgun (WGS) entry which is preliminary data.</text>
</comment>
<dbReference type="InterPro" id="IPR029000">
    <property type="entry name" value="Cyclophilin-like_dom_sf"/>
</dbReference>
<dbReference type="Proteomes" id="UP000239446">
    <property type="component" value="Unassembled WGS sequence"/>
</dbReference>
<dbReference type="PANTHER" id="PTHR34698:SF2">
    <property type="entry name" value="5-OXOPROLINASE SUBUNIT B"/>
    <property type="match status" value="1"/>
</dbReference>
<dbReference type="PANTHER" id="PTHR34698">
    <property type="entry name" value="5-OXOPROLINASE SUBUNIT B"/>
    <property type="match status" value="1"/>
</dbReference>
<keyword evidence="5" id="KW-0649">Protein kinase inhibitor</keyword>
<gene>
    <name evidence="6" type="ORF">B0H24_102834</name>
    <name evidence="5" type="ORF">BY455_12834</name>
</gene>
<dbReference type="RefSeq" id="WP_104417127.1">
    <property type="nucleotide sequence ID" value="NZ_PTIT01000028.1"/>
</dbReference>
<dbReference type="OrthoDB" id="9778567at2"/>
<dbReference type="AlphaFoldDB" id="A0A2S6G3U4"/>
<dbReference type="GO" id="GO:0016787">
    <property type="term" value="F:hydrolase activity"/>
    <property type="evidence" value="ECO:0007669"/>
    <property type="project" value="UniProtKB-KW"/>
</dbReference>
<protein>
    <submittedName>
        <fullName evidence="6">KipI family sensor histidine kinase inhibitor</fullName>
    </submittedName>
</protein>
<name>A0A2S6G3U4_9GAMM</name>
<dbReference type="SUPFAM" id="SSF50891">
    <property type="entry name" value="Cyclophilin-like"/>
    <property type="match status" value="1"/>
</dbReference>
<sequence>MIEAAGEDALLIRFGDAIDSALPAQIAELCQRIEALELPWLVDLVPSYTTLLVIYDPITINVLDAKARLRPLLSETPSADQTKAEAADSRLIELPVYYSEETGPDLAWIAEQKGLSVQQVIDRHTADTYQVYAIGFAPGFGFMGQVDPSIACPRKDTPRTKVPAGSVGIANQQTAVYPKTSPGGWQLIGRCPTVLFDEENLSLLKAGDRVRFVSISREEYLAQGGQL</sequence>
<dbReference type="Gene3D" id="2.40.100.10">
    <property type="entry name" value="Cyclophilin-like"/>
    <property type="match status" value="1"/>
</dbReference>
<keyword evidence="2" id="KW-0378">Hydrolase</keyword>